<accession>A0A2N8ZL34</accession>
<sequence length="63" mass="7508">MAVLFHVAITPEDRANIDCKRIGLEYFVYTNPYWQYDTEKPFYPKRYVGKHGNRRGSHDRSTV</sequence>
<gene>
    <name evidence="1" type="ORF">VTAP4600_B0992</name>
</gene>
<organism evidence="1 2">
    <name type="scientific">Vibrio tapetis subsp. tapetis</name>
    <dbReference type="NCBI Taxonomy" id="1671868"/>
    <lineage>
        <taxon>Bacteria</taxon>
        <taxon>Pseudomonadati</taxon>
        <taxon>Pseudomonadota</taxon>
        <taxon>Gammaproteobacteria</taxon>
        <taxon>Vibrionales</taxon>
        <taxon>Vibrionaceae</taxon>
        <taxon>Vibrio</taxon>
    </lineage>
</organism>
<evidence type="ECO:0000313" key="2">
    <source>
        <dbReference type="Proteomes" id="UP000235828"/>
    </source>
</evidence>
<protein>
    <submittedName>
        <fullName evidence="1">Uncharacterized protein</fullName>
    </submittedName>
</protein>
<evidence type="ECO:0000313" key="1">
    <source>
        <dbReference type="EMBL" id="SON52604.1"/>
    </source>
</evidence>
<dbReference type="KEGG" id="vta:B0992"/>
<reference evidence="1 2" key="1">
    <citation type="submission" date="2017-10" db="EMBL/GenBank/DDBJ databases">
        <authorList>
            <person name="Banno H."/>
            <person name="Chua N.-H."/>
        </authorList>
    </citation>
    <scope>NUCLEOTIDE SEQUENCE [LARGE SCALE GENOMIC DNA]</scope>
    <source>
        <strain evidence="1">Vibrio tapetis CECT4600</strain>
    </source>
</reference>
<proteinExistence type="predicted"/>
<dbReference type="Proteomes" id="UP000235828">
    <property type="component" value="Chromosome B"/>
</dbReference>
<dbReference type="EMBL" id="LT960612">
    <property type="protein sequence ID" value="SON52604.1"/>
    <property type="molecule type" value="Genomic_DNA"/>
</dbReference>
<keyword evidence="2" id="KW-1185">Reference proteome</keyword>
<dbReference type="AlphaFoldDB" id="A0A2N8ZL34"/>
<name>A0A2N8ZL34_9VIBR</name>